<name>A0ABY7DDJ6_MYAAR</name>
<feature type="non-terminal residue" evidence="1">
    <location>
        <position position="123"/>
    </location>
</feature>
<gene>
    <name evidence="1" type="ORF">MAR_028054</name>
</gene>
<evidence type="ECO:0000313" key="2">
    <source>
        <dbReference type="Proteomes" id="UP001164746"/>
    </source>
</evidence>
<sequence>MKNGSSECECVRGYKTHDNGTCVVSEKFDKHKASIRLDYTLRPGENLNASTTYKMYLQELTERRMSSDWKEGSLIIEFVIVSTKDDFVQRTLSLALVKLSQSSSFEVFGQKATVLRVGVGEND</sequence>
<reference evidence="1" key="1">
    <citation type="submission" date="2022-11" db="EMBL/GenBank/DDBJ databases">
        <title>Centuries of genome instability and evolution in soft-shell clam transmissible cancer (bioRxiv).</title>
        <authorList>
            <person name="Hart S.F.M."/>
            <person name="Yonemitsu M.A."/>
            <person name="Giersch R.M."/>
            <person name="Beal B.F."/>
            <person name="Arriagada G."/>
            <person name="Davis B.W."/>
            <person name="Ostrander E.A."/>
            <person name="Goff S.P."/>
            <person name="Metzger M.J."/>
        </authorList>
    </citation>
    <scope>NUCLEOTIDE SEQUENCE</scope>
    <source>
        <strain evidence="1">MELC-2E11</strain>
        <tissue evidence="1">Siphon/mantle</tissue>
    </source>
</reference>
<evidence type="ECO:0000313" key="1">
    <source>
        <dbReference type="EMBL" id="WAQ95364.1"/>
    </source>
</evidence>
<dbReference type="EMBL" id="CP111013">
    <property type="protein sequence ID" value="WAQ95364.1"/>
    <property type="molecule type" value="Genomic_DNA"/>
</dbReference>
<protein>
    <submittedName>
        <fullName evidence="1">Uncharacterized protein</fullName>
    </submittedName>
</protein>
<keyword evidence="2" id="KW-1185">Reference proteome</keyword>
<accession>A0ABY7DDJ6</accession>
<proteinExistence type="predicted"/>
<dbReference type="Proteomes" id="UP001164746">
    <property type="component" value="Chromosome 2"/>
</dbReference>
<organism evidence="1 2">
    <name type="scientific">Mya arenaria</name>
    <name type="common">Soft-shell clam</name>
    <dbReference type="NCBI Taxonomy" id="6604"/>
    <lineage>
        <taxon>Eukaryota</taxon>
        <taxon>Metazoa</taxon>
        <taxon>Spiralia</taxon>
        <taxon>Lophotrochozoa</taxon>
        <taxon>Mollusca</taxon>
        <taxon>Bivalvia</taxon>
        <taxon>Autobranchia</taxon>
        <taxon>Heteroconchia</taxon>
        <taxon>Euheterodonta</taxon>
        <taxon>Imparidentia</taxon>
        <taxon>Neoheterodontei</taxon>
        <taxon>Myida</taxon>
        <taxon>Myoidea</taxon>
        <taxon>Myidae</taxon>
        <taxon>Mya</taxon>
    </lineage>
</organism>